<dbReference type="InterPro" id="IPR014710">
    <property type="entry name" value="RmlC-like_jellyroll"/>
</dbReference>
<organism evidence="1 2">
    <name type="scientific">Viridothelium virens</name>
    <name type="common">Speckled blister lichen</name>
    <name type="synonym">Trypethelium virens</name>
    <dbReference type="NCBI Taxonomy" id="1048519"/>
    <lineage>
        <taxon>Eukaryota</taxon>
        <taxon>Fungi</taxon>
        <taxon>Dikarya</taxon>
        <taxon>Ascomycota</taxon>
        <taxon>Pezizomycotina</taxon>
        <taxon>Dothideomycetes</taxon>
        <taxon>Dothideomycetes incertae sedis</taxon>
        <taxon>Trypetheliales</taxon>
        <taxon>Trypetheliaceae</taxon>
        <taxon>Viridothelium</taxon>
    </lineage>
</organism>
<gene>
    <name evidence="1" type="ORF">EV356DRAFT_508329</name>
</gene>
<protein>
    <recommendedName>
        <fullName evidence="3">Cupin type-1 domain-containing protein</fullName>
    </recommendedName>
</protein>
<dbReference type="OrthoDB" id="9976870at2759"/>
<name>A0A6A6GYL0_VIRVR</name>
<dbReference type="InterPro" id="IPR011051">
    <property type="entry name" value="RmlC_Cupin_sf"/>
</dbReference>
<evidence type="ECO:0000313" key="2">
    <source>
        <dbReference type="Proteomes" id="UP000800092"/>
    </source>
</evidence>
<dbReference type="Gene3D" id="2.60.120.10">
    <property type="entry name" value="Jelly Rolls"/>
    <property type="match status" value="1"/>
</dbReference>
<dbReference type="AlphaFoldDB" id="A0A6A6GYL0"/>
<sequence>MLSFLAAKSPQRTRVAHQNPFPLEDGRSKCEFTSKDSKYSVKQWCPAGSRIMNPLLHIHHSQTENFYVREGTGVWTMPYHDDPTKRRFTVSASAKSEEDRKVFIPLGEYHRFENLDPNQVLVIEASYDRPEYESEEMFFRNFLTYLSDCEKARMAPSVYQLNAFLHQFRCPPALPVPGPKWVKYWYSCFMCWFQGVVVGQWILGYETTYPEYYEPTLRSSKSS</sequence>
<evidence type="ECO:0000313" key="1">
    <source>
        <dbReference type="EMBL" id="KAF2230699.1"/>
    </source>
</evidence>
<dbReference type="SUPFAM" id="SSF51182">
    <property type="entry name" value="RmlC-like cupins"/>
    <property type="match status" value="1"/>
</dbReference>
<accession>A0A6A6GYL0</accession>
<dbReference type="CDD" id="cd02208">
    <property type="entry name" value="cupin_RmlC-like"/>
    <property type="match status" value="1"/>
</dbReference>
<dbReference type="EMBL" id="ML991837">
    <property type="protein sequence ID" value="KAF2230699.1"/>
    <property type="molecule type" value="Genomic_DNA"/>
</dbReference>
<evidence type="ECO:0008006" key="3">
    <source>
        <dbReference type="Google" id="ProtNLM"/>
    </source>
</evidence>
<proteinExistence type="predicted"/>
<keyword evidence="2" id="KW-1185">Reference proteome</keyword>
<dbReference type="Proteomes" id="UP000800092">
    <property type="component" value="Unassembled WGS sequence"/>
</dbReference>
<reference evidence="1" key="1">
    <citation type="journal article" date="2020" name="Stud. Mycol.">
        <title>101 Dothideomycetes genomes: a test case for predicting lifestyles and emergence of pathogens.</title>
        <authorList>
            <person name="Haridas S."/>
            <person name="Albert R."/>
            <person name="Binder M."/>
            <person name="Bloem J."/>
            <person name="Labutti K."/>
            <person name="Salamov A."/>
            <person name="Andreopoulos B."/>
            <person name="Baker S."/>
            <person name="Barry K."/>
            <person name="Bills G."/>
            <person name="Bluhm B."/>
            <person name="Cannon C."/>
            <person name="Castanera R."/>
            <person name="Culley D."/>
            <person name="Daum C."/>
            <person name="Ezra D."/>
            <person name="Gonzalez J."/>
            <person name="Henrissat B."/>
            <person name="Kuo A."/>
            <person name="Liang C."/>
            <person name="Lipzen A."/>
            <person name="Lutzoni F."/>
            <person name="Magnuson J."/>
            <person name="Mondo S."/>
            <person name="Nolan M."/>
            <person name="Ohm R."/>
            <person name="Pangilinan J."/>
            <person name="Park H.-J."/>
            <person name="Ramirez L."/>
            <person name="Alfaro M."/>
            <person name="Sun H."/>
            <person name="Tritt A."/>
            <person name="Yoshinaga Y."/>
            <person name="Zwiers L.-H."/>
            <person name="Turgeon B."/>
            <person name="Goodwin S."/>
            <person name="Spatafora J."/>
            <person name="Crous P."/>
            <person name="Grigoriev I."/>
        </authorList>
    </citation>
    <scope>NUCLEOTIDE SEQUENCE</scope>
    <source>
        <strain evidence="1">Tuck. ex Michener</strain>
    </source>
</reference>